<dbReference type="PANTHER" id="PTHR10625">
    <property type="entry name" value="HISTONE DEACETYLASE HDAC1-RELATED"/>
    <property type="match status" value="1"/>
</dbReference>
<sequence>MSSQLSRRLFIQQAAALLTAGSSSSLLASTLPTSKSSVGVVLDQLFFKHDRTEHPENAKRLVAIDNALTEHNLWSQLTPVKGRFALNEELLWAHTQGYIDEIELLSDGEPGFYNEYQQDTYVNEHTFSAAKMAAGSNINLNLAVYDRQVDTGFALLRPPGHHALENKAMGFCIFNSDVIAARALQRERGVKKVAIIDFDVHHGNGTQDLTANDPSIMAISIHQHPYWPLTGGLEFTGNGEAKGTVVNCPFHKGAGDKTYLDVYDEVVHKKLEEFQPEHIIVFAGYDAHWQDPLAGHLMTVKGFNQLVEKCLNSAQQLCKGRISLSLGGGYNLKPLAESVAGTFHTLLNNSEKNLDSIGASTEQEVDYSEQIQKIKRHHLG</sequence>
<keyword evidence="2" id="KW-0732">Signal</keyword>
<dbReference type="InterPro" id="IPR023801">
    <property type="entry name" value="His_deacetylse_dom"/>
</dbReference>
<accession>A0ABY8CCY9</accession>
<dbReference type="PANTHER" id="PTHR10625:SF10">
    <property type="entry name" value="HISTONE DEACETYLASE HDAC1"/>
    <property type="match status" value="1"/>
</dbReference>
<dbReference type="Proteomes" id="UP001222275">
    <property type="component" value="Chromosome"/>
</dbReference>
<name>A0ABY8CCY9_9GAMM</name>
<dbReference type="EMBL" id="CP102381">
    <property type="protein sequence ID" value="WEJ62632.1"/>
    <property type="molecule type" value="Genomic_DNA"/>
</dbReference>
<evidence type="ECO:0000313" key="4">
    <source>
        <dbReference type="EMBL" id="WEJ62632.1"/>
    </source>
</evidence>
<evidence type="ECO:0000256" key="1">
    <source>
        <dbReference type="ARBA" id="ARBA00005947"/>
    </source>
</evidence>
<proteinExistence type="inferred from homology"/>
<feature type="signal peptide" evidence="2">
    <location>
        <begin position="1"/>
        <end position="28"/>
    </location>
</feature>
<keyword evidence="5" id="KW-1185">Reference proteome</keyword>
<gene>
    <name evidence="4" type="ORF">NR989_11575</name>
</gene>
<comment type="similarity">
    <text evidence="1">Belongs to the histone deacetylase family.</text>
</comment>
<dbReference type="PRINTS" id="PR01270">
    <property type="entry name" value="HDASUPER"/>
</dbReference>
<reference evidence="4 5" key="1">
    <citation type="submission" date="2022-06" db="EMBL/GenBank/DDBJ databases">
        <title>Thiomicrohabdus sp. nov, an obligately chemolithoautotrophic, sulfur-oxidizing bacterium isolated from beach of Guanyin Mountain. Amoy.</title>
        <authorList>
            <person name="Zhu H."/>
        </authorList>
    </citation>
    <scope>NUCLEOTIDE SEQUENCE [LARGE SCALE GENOMIC DNA]</scope>
    <source>
        <strain evidence="4 5">XGS-01</strain>
    </source>
</reference>
<evidence type="ECO:0000259" key="3">
    <source>
        <dbReference type="Pfam" id="PF00850"/>
    </source>
</evidence>
<dbReference type="Pfam" id="PF00850">
    <property type="entry name" value="Hist_deacetyl"/>
    <property type="match status" value="1"/>
</dbReference>
<dbReference type="Gene3D" id="3.40.800.20">
    <property type="entry name" value="Histone deacetylase domain"/>
    <property type="match status" value="1"/>
</dbReference>
<evidence type="ECO:0000313" key="5">
    <source>
        <dbReference type="Proteomes" id="UP001222275"/>
    </source>
</evidence>
<dbReference type="PROSITE" id="PS51318">
    <property type="entry name" value="TAT"/>
    <property type="match status" value="1"/>
</dbReference>
<feature type="chain" id="PRO_5046055198" evidence="2">
    <location>
        <begin position="29"/>
        <end position="380"/>
    </location>
</feature>
<organism evidence="4 5">
    <name type="scientific">Thiomicrorhabdus lithotrophica</name>
    <dbReference type="NCBI Taxonomy" id="2949997"/>
    <lineage>
        <taxon>Bacteria</taxon>
        <taxon>Pseudomonadati</taxon>
        <taxon>Pseudomonadota</taxon>
        <taxon>Gammaproteobacteria</taxon>
        <taxon>Thiotrichales</taxon>
        <taxon>Piscirickettsiaceae</taxon>
        <taxon>Thiomicrorhabdus</taxon>
    </lineage>
</organism>
<protein>
    <submittedName>
        <fullName evidence="4">Histone deacetylase</fullName>
    </submittedName>
</protein>
<dbReference type="InterPro" id="IPR000286">
    <property type="entry name" value="HDACs"/>
</dbReference>
<evidence type="ECO:0000256" key="2">
    <source>
        <dbReference type="SAM" id="SignalP"/>
    </source>
</evidence>
<dbReference type="InterPro" id="IPR037138">
    <property type="entry name" value="His_deacetylse_dom_sf"/>
</dbReference>
<dbReference type="InterPro" id="IPR006311">
    <property type="entry name" value="TAT_signal"/>
</dbReference>
<dbReference type="SUPFAM" id="SSF52768">
    <property type="entry name" value="Arginase/deacetylase"/>
    <property type="match status" value="1"/>
</dbReference>
<dbReference type="CDD" id="cd09992">
    <property type="entry name" value="HDAC_classII"/>
    <property type="match status" value="1"/>
</dbReference>
<dbReference type="RefSeq" id="WP_275594889.1">
    <property type="nucleotide sequence ID" value="NZ_CP102381.1"/>
</dbReference>
<feature type="domain" description="Histone deacetylase" evidence="3">
    <location>
        <begin position="54"/>
        <end position="345"/>
    </location>
</feature>
<dbReference type="InterPro" id="IPR023696">
    <property type="entry name" value="Ureohydrolase_dom_sf"/>
</dbReference>